<dbReference type="AlphaFoldDB" id="C4LJ06"/>
<dbReference type="STRING" id="645127.ckrop_1060"/>
<dbReference type="PANTHER" id="PTHR18964">
    <property type="entry name" value="ROK (REPRESSOR, ORF, KINASE) FAMILY"/>
    <property type="match status" value="1"/>
</dbReference>
<dbReference type="KEGG" id="ckp:ckrop_1060"/>
<dbReference type="EC" id="2.7.1.63" evidence="2"/>
<dbReference type="CDD" id="cd24058">
    <property type="entry name" value="ASKHA_NBD_ROK_PPGK"/>
    <property type="match status" value="1"/>
</dbReference>
<dbReference type="EMBL" id="CP001620">
    <property type="protein sequence ID" value="ACR17811.1"/>
    <property type="molecule type" value="Genomic_DNA"/>
</dbReference>
<dbReference type="PANTHER" id="PTHR18964:SF146">
    <property type="entry name" value="POLYPHOSPHATE GLUCOKINASE"/>
    <property type="match status" value="1"/>
</dbReference>
<evidence type="ECO:0000313" key="2">
    <source>
        <dbReference type="EMBL" id="ACR17811.1"/>
    </source>
</evidence>
<dbReference type="eggNOG" id="COG1940">
    <property type="taxonomic scope" value="Bacteria"/>
</dbReference>
<gene>
    <name evidence="2" type="ordered locus">ckrop_1060</name>
</gene>
<comment type="similarity">
    <text evidence="1">Belongs to the ROK (NagC/XylR) family.</text>
</comment>
<evidence type="ECO:0000256" key="1">
    <source>
        <dbReference type="ARBA" id="ARBA00006479"/>
    </source>
</evidence>
<accession>C4LJ06</accession>
<sequence>MKSATIGVMNNYGFGIDVGGSGVKGAIVDLDNGTFVGERIKILTPKPSTPDAVADTCRQIVEQAEWTGPVGITIPAIVKQQQARSAANIDKSWIDTDVSELFHRHIGPTRDIAVLNDADAAGIAEVAYGNPIARKGSVIFLTFGTGIGSALLINGQLYPNSELGHLNIDGKEAERRASSAVKERKDLSYKEWAKRVDRVLKEYEKLFSPTTFVAGGGISRKHEKWIPRLTCETTVVPAELLNRAGIVGAAMAARDHICP</sequence>
<dbReference type="SUPFAM" id="SSF53067">
    <property type="entry name" value="Actin-like ATPase domain"/>
    <property type="match status" value="1"/>
</dbReference>
<dbReference type="InterPro" id="IPR043129">
    <property type="entry name" value="ATPase_NBD"/>
</dbReference>
<keyword evidence="2" id="KW-0418">Kinase</keyword>
<reference evidence="2 3" key="1">
    <citation type="journal article" date="2008" name="J. Biotechnol.">
        <title>Ultrafast pyrosequencing of Corynebacterium kroppenstedtii DSM44385 revealed insights into the physiology of a lipophilic corynebacterium that lacks mycolic acids.</title>
        <authorList>
            <person name="Tauch A."/>
            <person name="Schneider J."/>
            <person name="Szczepanowski R."/>
            <person name="Tilker A."/>
            <person name="Viehoever P."/>
            <person name="Gartemann K.-H."/>
            <person name="Arnold W."/>
            <person name="Blom J."/>
            <person name="Brinkrolf K."/>
            <person name="Brune I."/>
            <person name="Goetker S."/>
            <person name="Weisshaar B."/>
            <person name="Goesmann A."/>
            <person name="Droege M."/>
            <person name="Puehler A."/>
        </authorList>
    </citation>
    <scope>NUCLEOTIDE SEQUENCE [LARGE SCALE GENOMIC DNA]</scope>
    <source>
        <strain evidence="3">DSM 44385 / JCM 11950 / CIP 105744 / CCUG 35717</strain>
    </source>
</reference>
<organism evidence="2 3">
    <name type="scientific">Corynebacterium kroppenstedtii (strain DSM 44385 / JCM 11950 / CIP 105744 / CCUG 35717)</name>
    <dbReference type="NCBI Taxonomy" id="645127"/>
    <lineage>
        <taxon>Bacteria</taxon>
        <taxon>Bacillati</taxon>
        <taxon>Actinomycetota</taxon>
        <taxon>Actinomycetes</taxon>
        <taxon>Mycobacteriales</taxon>
        <taxon>Corynebacteriaceae</taxon>
        <taxon>Corynebacterium</taxon>
    </lineage>
</organism>
<dbReference type="Proteomes" id="UP000001473">
    <property type="component" value="Chromosome"/>
</dbReference>
<name>C4LJ06_CORK4</name>
<dbReference type="NCBIfam" id="NF045942">
    <property type="entry name" value="PolPhglucPhase"/>
    <property type="match status" value="1"/>
</dbReference>
<dbReference type="Gene3D" id="3.30.420.40">
    <property type="match status" value="2"/>
</dbReference>
<dbReference type="GO" id="GO:0047330">
    <property type="term" value="F:polyphosphate-glucose phosphotransferase activity"/>
    <property type="evidence" value="ECO:0007669"/>
    <property type="project" value="UniProtKB-EC"/>
</dbReference>
<dbReference type="InterPro" id="IPR000600">
    <property type="entry name" value="ROK"/>
</dbReference>
<protein>
    <submittedName>
        <fullName evidence="2">Polyphosphate glucokinase</fullName>
        <ecNumber evidence="2">2.7.1.63</ecNumber>
    </submittedName>
</protein>
<evidence type="ECO:0000313" key="3">
    <source>
        <dbReference type="Proteomes" id="UP000001473"/>
    </source>
</evidence>
<dbReference type="Pfam" id="PF00480">
    <property type="entry name" value="ROK"/>
    <property type="match status" value="1"/>
</dbReference>
<keyword evidence="3" id="KW-1185">Reference proteome</keyword>
<proteinExistence type="inferred from homology"/>
<dbReference type="HOGENOM" id="CLU_065796_0_0_11"/>
<keyword evidence="2" id="KW-0808">Transferase</keyword>